<dbReference type="Gene3D" id="2.60.40.3330">
    <property type="match status" value="1"/>
</dbReference>
<dbReference type="PANTHER" id="PTHR21700">
    <property type="entry name" value="TRANSTHYRETIN-LIKE FAMILY PROTEIN-RELATED"/>
    <property type="match status" value="1"/>
</dbReference>
<feature type="chain" id="PRO_5001794909" description="BED-type domain-containing protein" evidence="3">
    <location>
        <begin position="24"/>
        <end position="250"/>
    </location>
</feature>
<accession>A0A085M1Z6</accession>
<comment type="similarity">
    <text evidence="1">Belongs to the nematode transthyretin-like family.</text>
</comment>
<proteinExistence type="inferred from homology"/>
<feature type="signal peptide" evidence="3">
    <location>
        <begin position="1"/>
        <end position="23"/>
    </location>
</feature>
<dbReference type="Proteomes" id="UP000030764">
    <property type="component" value="Unassembled WGS sequence"/>
</dbReference>
<organism evidence="4 5">
    <name type="scientific">Trichuris suis</name>
    <name type="common">pig whipworm</name>
    <dbReference type="NCBI Taxonomy" id="68888"/>
    <lineage>
        <taxon>Eukaryota</taxon>
        <taxon>Metazoa</taxon>
        <taxon>Ecdysozoa</taxon>
        <taxon>Nematoda</taxon>
        <taxon>Enoplea</taxon>
        <taxon>Dorylaimia</taxon>
        <taxon>Trichinellida</taxon>
        <taxon>Trichuridae</taxon>
        <taxon>Trichuris</taxon>
    </lineage>
</organism>
<keyword evidence="3" id="KW-0732">Signal</keyword>
<evidence type="ECO:0008006" key="6">
    <source>
        <dbReference type="Google" id="ProtNLM"/>
    </source>
</evidence>
<dbReference type="InterPro" id="IPR001534">
    <property type="entry name" value="Transthyretin-like"/>
</dbReference>
<evidence type="ECO:0000313" key="5">
    <source>
        <dbReference type="Proteomes" id="UP000030764"/>
    </source>
</evidence>
<evidence type="ECO:0000256" key="2">
    <source>
        <dbReference type="SAM" id="MobiDB-lite"/>
    </source>
</evidence>
<sequence>MRIPLATSFLLLWVTLLISDVFGRKQRVQVKGKLMCGDKPASKITVKLIERDYLKCGFITAINNEQLPMCLLCKRVFSKESMKLSRLKEHLAKIHPDKAEKHFKNDVSAKRPLGQTPRHPNKPIGQTTCRPYDLLAKRPVGQTTCRLNDFQPNDCHHILRNTIKDDTLSKAETGNDGSFHLDGTDDEMGTIEPQLKIYHRCLSRHVCKRRWVIKIPDKYISAPGGPDKVFDIGTVNLEINLEEDKKCLPV</sequence>
<evidence type="ECO:0000313" key="4">
    <source>
        <dbReference type="EMBL" id="KFD51242.1"/>
    </source>
</evidence>
<dbReference type="EMBL" id="KL363241">
    <property type="protein sequence ID" value="KFD51242.1"/>
    <property type="molecule type" value="Genomic_DNA"/>
</dbReference>
<dbReference type="Pfam" id="PF01060">
    <property type="entry name" value="TTR-52"/>
    <property type="match status" value="1"/>
</dbReference>
<name>A0A085M1Z6_9BILA</name>
<evidence type="ECO:0000256" key="3">
    <source>
        <dbReference type="SAM" id="SignalP"/>
    </source>
</evidence>
<evidence type="ECO:0000256" key="1">
    <source>
        <dbReference type="ARBA" id="ARBA00010112"/>
    </source>
</evidence>
<reference evidence="4 5" key="1">
    <citation type="journal article" date="2014" name="Nat. Genet.">
        <title>Genome and transcriptome of the porcine whipworm Trichuris suis.</title>
        <authorList>
            <person name="Jex A.R."/>
            <person name="Nejsum P."/>
            <person name="Schwarz E.M."/>
            <person name="Hu L."/>
            <person name="Young N.D."/>
            <person name="Hall R.S."/>
            <person name="Korhonen P.K."/>
            <person name="Liao S."/>
            <person name="Thamsborg S."/>
            <person name="Xia J."/>
            <person name="Xu P."/>
            <person name="Wang S."/>
            <person name="Scheerlinck J.P."/>
            <person name="Hofmann A."/>
            <person name="Sternberg P.W."/>
            <person name="Wang J."/>
            <person name="Gasser R.B."/>
        </authorList>
    </citation>
    <scope>NUCLEOTIDE SEQUENCE [LARGE SCALE GENOMIC DNA]</scope>
    <source>
        <strain evidence="4">DCEP-RM93M</strain>
    </source>
</reference>
<keyword evidence="5" id="KW-1185">Reference proteome</keyword>
<gene>
    <name evidence="4" type="ORF">M513_07842</name>
</gene>
<feature type="region of interest" description="Disordered" evidence="2">
    <location>
        <begin position="109"/>
        <end position="128"/>
    </location>
</feature>
<dbReference type="InterPro" id="IPR038479">
    <property type="entry name" value="Transthyretin-like_sf"/>
</dbReference>
<dbReference type="GO" id="GO:0009986">
    <property type="term" value="C:cell surface"/>
    <property type="evidence" value="ECO:0007669"/>
    <property type="project" value="InterPro"/>
</dbReference>
<protein>
    <recommendedName>
        <fullName evidence="6">BED-type domain-containing protein</fullName>
    </recommendedName>
</protein>
<dbReference type="AlphaFoldDB" id="A0A085M1Z6"/>